<reference evidence="8 9" key="1">
    <citation type="submission" date="2019-10" db="EMBL/GenBank/DDBJ databases">
        <title>Poseidonibacter ostreae sp. nov., isolated from the gut of the Ostrea denselamellosa.</title>
        <authorList>
            <person name="Choi A."/>
        </authorList>
    </citation>
    <scope>NUCLEOTIDE SEQUENCE [LARGE SCALE GENOMIC DNA]</scope>
    <source>
        <strain evidence="8 9">SJOD-M-5</strain>
    </source>
</reference>
<feature type="transmembrane region" description="Helical" evidence="7">
    <location>
        <begin position="155"/>
        <end position="173"/>
    </location>
</feature>
<protein>
    <submittedName>
        <fullName evidence="8">Undecaprenyl/decaprenyl-phosphate alpha-N-acetylglucosaminyl 1-phosphate transferase</fullName>
    </submittedName>
</protein>
<feature type="transmembrane region" description="Helical" evidence="7">
    <location>
        <begin position="68"/>
        <end position="86"/>
    </location>
</feature>
<feature type="transmembrane region" description="Helical" evidence="7">
    <location>
        <begin position="283"/>
        <end position="304"/>
    </location>
</feature>
<evidence type="ECO:0000313" key="9">
    <source>
        <dbReference type="Proteomes" id="UP000461010"/>
    </source>
</evidence>
<dbReference type="PANTHER" id="PTHR22926">
    <property type="entry name" value="PHOSPHO-N-ACETYLMURAMOYL-PENTAPEPTIDE-TRANSFERASE"/>
    <property type="match status" value="1"/>
</dbReference>
<dbReference type="PANTHER" id="PTHR22926:SF3">
    <property type="entry name" value="UNDECAPRENYL-PHOSPHATE ALPHA-N-ACETYLGLUCOSAMINYL 1-PHOSPHATE TRANSFERASE"/>
    <property type="match status" value="1"/>
</dbReference>
<organism evidence="8 9">
    <name type="scientific">Poseidonibacter ostreae</name>
    <dbReference type="NCBI Taxonomy" id="2654171"/>
    <lineage>
        <taxon>Bacteria</taxon>
        <taxon>Pseudomonadati</taxon>
        <taxon>Campylobacterota</taxon>
        <taxon>Epsilonproteobacteria</taxon>
        <taxon>Campylobacterales</taxon>
        <taxon>Arcobacteraceae</taxon>
        <taxon>Poseidonibacter</taxon>
    </lineage>
</organism>
<dbReference type="EMBL" id="WFKJ01000003">
    <property type="protein sequence ID" value="KAB7892676.1"/>
    <property type="molecule type" value="Genomic_DNA"/>
</dbReference>
<name>A0ABQ6VPP9_9BACT</name>
<gene>
    <name evidence="8" type="ORF">GBG18_02120</name>
</gene>
<dbReference type="Pfam" id="PF00953">
    <property type="entry name" value="Glycos_transf_4"/>
    <property type="match status" value="1"/>
</dbReference>
<feature type="transmembrane region" description="Helical" evidence="7">
    <location>
        <begin position="6"/>
        <end position="24"/>
    </location>
</feature>
<proteinExistence type="predicted"/>
<keyword evidence="9" id="KW-1185">Reference proteome</keyword>
<feature type="transmembrane region" description="Helical" evidence="7">
    <location>
        <begin position="121"/>
        <end position="143"/>
    </location>
</feature>
<dbReference type="Proteomes" id="UP000461010">
    <property type="component" value="Unassembled WGS sequence"/>
</dbReference>
<sequence length="353" mass="39491">MIIFKLTLIFFLSFLFIKLIIKYAPKLGLSDIPNERSSHTKITPTGSGIGFGFAFFVSVILFEFSLFLEHWLVFLAIFLVFVIGILDDHKDTSPKQKILVIFLASLILYFDGVHIESLGSFFGFEIPLGYIAFPLSLIFLVGFTNALNLVDGLDGLSASISIVILSTFLYIGYLNQNDLMIAICLFTIVSLCAFLVFNWNPASIFMGDSGSLFLGFVIAAVALMSLQYIDPVILLYLLSIPTIDTFVVMTRRIKKNKSPFSADKTHIHHILLNFFAKKVKRTVLFLVLTQAIFSLGGLMLALSSKEIGEGIGSTVLLLLFIGIVILSYMIFTGMKRRQKLIEKLAHRRKRALK</sequence>
<comment type="subcellular location">
    <subcellularLocation>
        <location evidence="1">Cell membrane</location>
        <topology evidence="1">Multi-pass membrane protein</topology>
    </subcellularLocation>
</comment>
<evidence type="ECO:0000256" key="3">
    <source>
        <dbReference type="ARBA" id="ARBA00022679"/>
    </source>
</evidence>
<evidence type="ECO:0000256" key="6">
    <source>
        <dbReference type="ARBA" id="ARBA00023136"/>
    </source>
</evidence>
<dbReference type="GO" id="GO:0016740">
    <property type="term" value="F:transferase activity"/>
    <property type="evidence" value="ECO:0007669"/>
    <property type="project" value="UniProtKB-KW"/>
</dbReference>
<feature type="transmembrane region" description="Helical" evidence="7">
    <location>
        <begin position="310"/>
        <end position="331"/>
    </location>
</feature>
<keyword evidence="3 8" id="KW-0808">Transferase</keyword>
<evidence type="ECO:0000313" key="8">
    <source>
        <dbReference type="EMBL" id="KAB7892676.1"/>
    </source>
</evidence>
<dbReference type="RefSeq" id="WP_152187949.1">
    <property type="nucleotide sequence ID" value="NZ_WFKJ01000003.1"/>
</dbReference>
<keyword evidence="6 7" id="KW-0472">Membrane</keyword>
<feature type="transmembrane region" description="Helical" evidence="7">
    <location>
        <begin position="209"/>
        <end position="226"/>
    </location>
</feature>
<evidence type="ECO:0000256" key="7">
    <source>
        <dbReference type="SAM" id="Phobius"/>
    </source>
</evidence>
<accession>A0ABQ6VPP9</accession>
<feature type="transmembrane region" description="Helical" evidence="7">
    <location>
        <begin position="232"/>
        <end position="250"/>
    </location>
</feature>
<feature type="transmembrane region" description="Helical" evidence="7">
    <location>
        <begin position="98"/>
        <end position="115"/>
    </location>
</feature>
<keyword evidence="4 7" id="KW-0812">Transmembrane</keyword>
<dbReference type="InterPro" id="IPR000715">
    <property type="entry name" value="Glycosyl_transferase_4"/>
</dbReference>
<dbReference type="CDD" id="cd06853">
    <property type="entry name" value="GT_WecA_like"/>
    <property type="match status" value="1"/>
</dbReference>
<evidence type="ECO:0000256" key="4">
    <source>
        <dbReference type="ARBA" id="ARBA00022692"/>
    </source>
</evidence>
<feature type="transmembrane region" description="Helical" evidence="7">
    <location>
        <begin position="179"/>
        <end position="197"/>
    </location>
</feature>
<keyword evidence="2" id="KW-1003">Cell membrane</keyword>
<comment type="caution">
    <text evidence="8">The sequence shown here is derived from an EMBL/GenBank/DDBJ whole genome shotgun (WGS) entry which is preliminary data.</text>
</comment>
<keyword evidence="5 7" id="KW-1133">Transmembrane helix</keyword>
<evidence type="ECO:0000256" key="1">
    <source>
        <dbReference type="ARBA" id="ARBA00004651"/>
    </source>
</evidence>
<evidence type="ECO:0000256" key="5">
    <source>
        <dbReference type="ARBA" id="ARBA00022989"/>
    </source>
</evidence>
<evidence type="ECO:0000256" key="2">
    <source>
        <dbReference type="ARBA" id="ARBA00022475"/>
    </source>
</evidence>